<evidence type="ECO:0000313" key="1">
    <source>
        <dbReference type="EMBL" id="KCW68249.1"/>
    </source>
</evidence>
<dbReference type="Gramene" id="KCW68249">
    <property type="protein sequence ID" value="KCW68249"/>
    <property type="gene ID" value="EUGRSUZ_F01896"/>
</dbReference>
<organism evidence="1">
    <name type="scientific">Eucalyptus grandis</name>
    <name type="common">Flooded gum</name>
    <dbReference type="NCBI Taxonomy" id="71139"/>
    <lineage>
        <taxon>Eukaryota</taxon>
        <taxon>Viridiplantae</taxon>
        <taxon>Streptophyta</taxon>
        <taxon>Embryophyta</taxon>
        <taxon>Tracheophyta</taxon>
        <taxon>Spermatophyta</taxon>
        <taxon>Magnoliopsida</taxon>
        <taxon>eudicotyledons</taxon>
        <taxon>Gunneridae</taxon>
        <taxon>Pentapetalae</taxon>
        <taxon>rosids</taxon>
        <taxon>malvids</taxon>
        <taxon>Myrtales</taxon>
        <taxon>Myrtaceae</taxon>
        <taxon>Myrtoideae</taxon>
        <taxon>Eucalypteae</taxon>
        <taxon>Eucalyptus</taxon>
    </lineage>
</organism>
<reference evidence="1" key="1">
    <citation type="submission" date="2013-07" db="EMBL/GenBank/DDBJ databases">
        <title>The genome of Eucalyptus grandis.</title>
        <authorList>
            <person name="Schmutz J."/>
            <person name="Hayes R."/>
            <person name="Myburg A."/>
            <person name="Tuskan G."/>
            <person name="Grattapaglia D."/>
            <person name="Rokhsar D.S."/>
        </authorList>
    </citation>
    <scope>NUCLEOTIDE SEQUENCE</scope>
    <source>
        <tissue evidence="1">Leaf extractions</tissue>
    </source>
</reference>
<gene>
    <name evidence="1" type="ORF">EUGRSUZ_F01896</name>
</gene>
<dbReference type="AlphaFoldDB" id="A0A059BQE2"/>
<name>A0A059BQE2_EUCGR</name>
<sequence length="79" mass="9355">MVSIFCSYQASVAIKSKIQNMVKSKHKLKLVIGTYRHELASRYVKLSMHTLYNDTTITTRFFIKKKKNRNKIRLKLHNL</sequence>
<proteinExistence type="predicted"/>
<dbReference type="InParanoid" id="A0A059BQE2"/>
<accession>A0A059BQE2</accession>
<protein>
    <submittedName>
        <fullName evidence="1">Uncharacterized protein</fullName>
    </submittedName>
</protein>
<dbReference type="EMBL" id="KK198758">
    <property type="protein sequence ID" value="KCW68249.1"/>
    <property type="molecule type" value="Genomic_DNA"/>
</dbReference>